<feature type="region of interest" description="Disordered" evidence="1">
    <location>
        <begin position="17"/>
        <end position="56"/>
    </location>
</feature>
<feature type="region of interest" description="Disordered" evidence="1">
    <location>
        <begin position="188"/>
        <end position="215"/>
    </location>
</feature>
<accession>A0AAN6LX57</accession>
<sequence>MPRSQLTMAIRTARQAGFSFTYPSNTSGNQRPCNRNPTKPPKSQTKPPPKNCSVHATSAPIFNSKRFKDRSYYPPPGQLLPDDWVHAPVRFHSRRDNVTHYYRAGSGGKGWEAMHYKQYMEQEQKILRQFEHSGGLARVNWNLDDHPYWSKPSIEKKNILITRTQWIDWIKEQWRERQERIEEERKREMLAEEGSSVKAEQAEGVKGPTDQGKVDGALKVAKGMEGQTKTLYMPDRERRRRLGKQMRLRSYHQEIIGQLHIMRGADISP</sequence>
<keyword evidence="3" id="KW-1185">Reference proteome</keyword>
<feature type="compositionally biased region" description="Polar residues" evidence="1">
    <location>
        <begin position="21"/>
        <end position="36"/>
    </location>
</feature>
<evidence type="ECO:0000313" key="2">
    <source>
        <dbReference type="EMBL" id="KAK3203851.1"/>
    </source>
</evidence>
<name>A0AAN6LX57_9PLEO</name>
<evidence type="ECO:0000313" key="3">
    <source>
        <dbReference type="Proteomes" id="UP001280581"/>
    </source>
</evidence>
<proteinExistence type="predicted"/>
<dbReference type="AlphaFoldDB" id="A0AAN6LX57"/>
<reference evidence="2 3" key="1">
    <citation type="submission" date="2021-02" db="EMBL/GenBank/DDBJ databases">
        <title>Genome assembly of Pseudopithomyces chartarum.</title>
        <authorList>
            <person name="Jauregui R."/>
            <person name="Singh J."/>
            <person name="Voisey C."/>
        </authorList>
    </citation>
    <scope>NUCLEOTIDE SEQUENCE [LARGE SCALE GENOMIC DNA]</scope>
    <source>
        <strain evidence="2 3">AGR01</strain>
    </source>
</reference>
<evidence type="ECO:0000256" key="1">
    <source>
        <dbReference type="SAM" id="MobiDB-lite"/>
    </source>
</evidence>
<gene>
    <name evidence="2" type="ORF">GRF29_106g874061</name>
</gene>
<dbReference type="Proteomes" id="UP001280581">
    <property type="component" value="Unassembled WGS sequence"/>
</dbReference>
<organism evidence="2 3">
    <name type="scientific">Pseudopithomyces chartarum</name>
    <dbReference type="NCBI Taxonomy" id="1892770"/>
    <lineage>
        <taxon>Eukaryota</taxon>
        <taxon>Fungi</taxon>
        <taxon>Dikarya</taxon>
        <taxon>Ascomycota</taxon>
        <taxon>Pezizomycotina</taxon>
        <taxon>Dothideomycetes</taxon>
        <taxon>Pleosporomycetidae</taxon>
        <taxon>Pleosporales</taxon>
        <taxon>Massarineae</taxon>
        <taxon>Didymosphaeriaceae</taxon>
        <taxon>Pseudopithomyces</taxon>
    </lineage>
</organism>
<comment type="caution">
    <text evidence="2">The sequence shown here is derived from an EMBL/GenBank/DDBJ whole genome shotgun (WGS) entry which is preliminary data.</text>
</comment>
<protein>
    <submittedName>
        <fullName evidence="2">Uncharacterized protein</fullName>
    </submittedName>
</protein>
<dbReference type="EMBL" id="WVTA01000010">
    <property type="protein sequence ID" value="KAK3203851.1"/>
    <property type="molecule type" value="Genomic_DNA"/>
</dbReference>